<keyword evidence="2" id="KW-1185">Reference proteome</keyword>
<dbReference type="Proteomes" id="UP001060215">
    <property type="component" value="Chromosome 11"/>
</dbReference>
<name>A0ACC0F3S7_9ERIC</name>
<evidence type="ECO:0000313" key="1">
    <source>
        <dbReference type="EMBL" id="KAI7983398.1"/>
    </source>
</evidence>
<evidence type="ECO:0000313" key="2">
    <source>
        <dbReference type="Proteomes" id="UP001060215"/>
    </source>
</evidence>
<reference evidence="1 2" key="1">
    <citation type="journal article" date="2022" name="Plant J.">
        <title>Chromosome-level genome of Camellia lanceoleosa provides a valuable resource for understanding genome evolution and self-incompatibility.</title>
        <authorList>
            <person name="Gong W."/>
            <person name="Xiao S."/>
            <person name="Wang L."/>
            <person name="Liao Z."/>
            <person name="Chang Y."/>
            <person name="Mo W."/>
            <person name="Hu G."/>
            <person name="Li W."/>
            <person name="Zhao G."/>
            <person name="Zhu H."/>
            <person name="Hu X."/>
            <person name="Ji K."/>
            <person name="Xiang X."/>
            <person name="Song Q."/>
            <person name="Yuan D."/>
            <person name="Jin S."/>
            <person name="Zhang L."/>
        </authorList>
    </citation>
    <scope>NUCLEOTIDE SEQUENCE [LARGE SCALE GENOMIC DNA]</scope>
    <source>
        <strain evidence="1">SQ_2022a</strain>
    </source>
</reference>
<dbReference type="EMBL" id="CM045768">
    <property type="protein sequence ID" value="KAI7983398.1"/>
    <property type="molecule type" value="Genomic_DNA"/>
</dbReference>
<sequence>MVLQKSIMVVVLEELITEEASTSCNGTNTTKADKDVCSKVNGVLQPIAINSLEEGDDDKADEVAGVSNVAKGDLATRLKGSDELAAAGSWSNASVVEESKDCVGNSNDAGVCVVESSLPMESLQQRQWFNSAVPKGVVGHTVESRQQWLEGNHDAQNSVIDPTVDDQIQTPGFMKSLSETLKARPGINLEVALGSDLSGPQPHVIATSSHHPIGSADVGLHLVKKVGEVSGLGSQSKKGVHLSPSISGSISTRIKKGKRKSSRGSRSNGVLNPLFLGKFNGLTRRIGHTGAKPNLGTLKGCRIRSTAATPSNLTPDLQRTPSGYDAIQEAQATLQMGRNLGLDFKGQESEICWFLLLVSSFPIVGFSPTVVCGYHSLDNDSHKHGGRRGLAHNVKDLDGSSIVSEGKLLKKGGSSGYGSHEKQVWVQEPSAGS</sequence>
<gene>
    <name evidence="1" type="ORF">LOK49_LG15G02621</name>
</gene>
<comment type="caution">
    <text evidence="1">The sequence shown here is derived from an EMBL/GenBank/DDBJ whole genome shotgun (WGS) entry which is preliminary data.</text>
</comment>
<accession>A0ACC0F3S7</accession>
<proteinExistence type="predicted"/>
<organism evidence="1 2">
    <name type="scientific">Camellia lanceoleosa</name>
    <dbReference type="NCBI Taxonomy" id="1840588"/>
    <lineage>
        <taxon>Eukaryota</taxon>
        <taxon>Viridiplantae</taxon>
        <taxon>Streptophyta</taxon>
        <taxon>Embryophyta</taxon>
        <taxon>Tracheophyta</taxon>
        <taxon>Spermatophyta</taxon>
        <taxon>Magnoliopsida</taxon>
        <taxon>eudicotyledons</taxon>
        <taxon>Gunneridae</taxon>
        <taxon>Pentapetalae</taxon>
        <taxon>asterids</taxon>
        <taxon>Ericales</taxon>
        <taxon>Theaceae</taxon>
        <taxon>Camellia</taxon>
    </lineage>
</organism>
<protein>
    <submittedName>
        <fullName evidence="1">Uncharacterized protein</fullName>
    </submittedName>
</protein>